<protein>
    <submittedName>
        <fullName evidence="1">Uncharacterized protein</fullName>
    </submittedName>
</protein>
<dbReference type="AlphaFoldDB" id="A0A4Q1JW23"/>
<gene>
    <name evidence="1" type="ORF">EPA99_07580</name>
</gene>
<name>A0A4Q1JW23_9GAMM</name>
<reference evidence="1 2" key="1">
    <citation type="submission" date="2019-01" db="EMBL/GenBank/DDBJ databases">
        <title>Pseudoxanthomonas composti sp. nov., isolated from compost.</title>
        <authorList>
            <person name="Yang G."/>
        </authorList>
    </citation>
    <scope>NUCLEOTIDE SEQUENCE [LARGE SCALE GENOMIC DNA]</scope>
    <source>
        <strain evidence="1 2">GSS15</strain>
    </source>
</reference>
<dbReference type="RefSeq" id="WP_129470605.1">
    <property type="nucleotide sequence ID" value="NZ_SAWZ01000003.1"/>
</dbReference>
<proteinExistence type="predicted"/>
<dbReference type="EMBL" id="SAWZ01000003">
    <property type="protein sequence ID" value="RXR06498.1"/>
    <property type="molecule type" value="Genomic_DNA"/>
</dbReference>
<comment type="caution">
    <text evidence="1">The sequence shown here is derived from an EMBL/GenBank/DDBJ whole genome shotgun (WGS) entry which is preliminary data.</text>
</comment>
<organism evidence="1 2">
    <name type="scientific">Pseudoxanthomonas composti</name>
    <dbReference type="NCBI Taxonomy" id="2137479"/>
    <lineage>
        <taxon>Bacteria</taxon>
        <taxon>Pseudomonadati</taxon>
        <taxon>Pseudomonadota</taxon>
        <taxon>Gammaproteobacteria</taxon>
        <taxon>Lysobacterales</taxon>
        <taxon>Lysobacteraceae</taxon>
        <taxon>Pseudoxanthomonas</taxon>
    </lineage>
</organism>
<dbReference type="Proteomes" id="UP000289784">
    <property type="component" value="Unassembled WGS sequence"/>
</dbReference>
<sequence>MASHGAKGSWLLAGAVAAVLPGCGPAKLTEQECIAIQQREMAQIASWSDAARDPKWAAERSGANVAACVAGERYTRKDYECFVSASTNAEIGQCMNEESLDSS</sequence>
<accession>A0A4Q1JW23</accession>
<keyword evidence="2" id="KW-1185">Reference proteome</keyword>
<evidence type="ECO:0000313" key="2">
    <source>
        <dbReference type="Proteomes" id="UP000289784"/>
    </source>
</evidence>
<evidence type="ECO:0000313" key="1">
    <source>
        <dbReference type="EMBL" id="RXR06498.1"/>
    </source>
</evidence>